<evidence type="ECO:0000313" key="2">
    <source>
        <dbReference type="Proteomes" id="UP001055879"/>
    </source>
</evidence>
<accession>A0ACB8XJE2</accession>
<organism evidence="1 2">
    <name type="scientific">Arctium lappa</name>
    <name type="common">Greater burdock</name>
    <name type="synonym">Lappa major</name>
    <dbReference type="NCBI Taxonomy" id="4217"/>
    <lineage>
        <taxon>Eukaryota</taxon>
        <taxon>Viridiplantae</taxon>
        <taxon>Streptophyta</taxon>
        <taxon>Embryophyta</taxon>
        <taxon>Tracheophyta</taxon>
        <taxon>Spermatophyta</taxon>
        <taxon>Magnoliopsida</taxon>
        <taxon>eudicotyledons</taxon>
        <taxon>Gunneridae</taxon>
        <taxon>Pentapetalae</taxon>
        <taxon>asterids</taxon>
        <taxon>campanulids</taxon>
        <taxon>Asterales</taxon>
        <taxon>Asteraceae</taxon>
        <taxon>Carduoideae</taxon>
        <taxon>Cardueae</taxon>
        <taxon>Arctiinae</taxon>
        <taxon>Arctium</taxon>
    </lineage>
</organism>
<proteinExistence type="predicted"/>
<sequence>MLLDVVSFTGENATPSNVDKSTADSSVSQENTYRKNICKSVDLKRDFDEIYDADDAMKGSATKSPKTCIPIEKEEKLNHHQQDQEILVTIMDTHKNPNLEETNNNHHVLPSSRDFERTHLQHVNRVSEKINDEDEGLVVVKKPSVSCSSSLLAAGGEQGDHMTTPPRLPPPAEKMVVEESGRERLKRHRVEMAGRVWIPDVWGHEDLLKDWIDCTVFDSSLGNNTIMSARAALVQEGRSTLRIENRC</sequence>
<reference evidence="1 2" key="2">
    <citation type="journal article" date="2022" name="Mol. Ecol. Resour.">
        <title>The genomes of chicory, endive, great burdock and yacon provide insights into Asteraceae paleo-polyploidization history and plant inulin production.</title>
        <authorList>
            <person name="Fan W."/>
            <person name="Wang S."/>
            <person name="Wang H."/>
            <person name="Wang A."/>
            <person name="Jiang F."/>
            <person name="Liu H."/>
            <person name="Zhao H."/>
            <person name="Xu D."/>
            <person name="Zhang Y."/>
        </authorList>
    </citation>
    <scope>NUCLEOTIDE SEQUENCE [LARGE SCALE GENOMIC DNA]</scope>
    <source>
        <strain evidence="2">cv. Niubang</strain>
    </source>
</reference>
<name>A0ACB8XJE2_ARCLA</name>
<keyword evidence="2" id="KW-1185">Reference proteome</keyword>
<dbReference type="EMBL" id="CM042063">
    <property type="protein sequence ID" value="KAI3667567.1"/>
    <property type="molecule type" value="Genomic_DNA"/>
</dbReference>
<reference evidence="2" key="1">
    <citation type="journal article" date="2022" name="Mol. Ecol. Resour.">
        <title>The genomes of chicory, endive, great burdock and yacon provide insights into Asteraceae palaeo-polyploidization history and plant inulin production.</title>
        <authorList>
            <person name="Fan W."/>
            <person name="Wang S."/>
            <person name="Wang H."/>
            <person name="Wang A."/>
            <person name="Jiang F."/>
            <person name="Liu H."/>
            <person name="Zhao H."/>
            <person name="Xu D."/>
            <person name="Zhang Y."/>
        </authorList>
    </citation>
    <scope>NUCLEOTIDE SEQUENCE [LARGE SCALE GENOMIC DNA]</scope>
    <source>
        <strain evidence="2">cv. Niubang</strain>
    </source>
</reference>
<dbReference type="Proteomes" id="UP001055879">
    <property type="component" value="Linkage Group LG17"/>
</dbReference>
<gene>
    <name evidence="1" type="ORF">L6452_42633</name>
</gene>
<protein>
    <submittedName>
        <fullName evidence="1">Uncharacterized protein</fullName>
    </submittedName>
</protein>
<comment type="caution">
    <text evidence="1">The sequence shown here is derived from an EMBL/GenBank/DDBJ whole genome shotgun (WGS) entry which is preliminary data.</text>
</comment>
<evidence type="ECO:0000313" key="1">
    <source>
        <dbReference type="EMBL" id="KAI3667567.1"/>
    </source>
</evidence>